<proteinExistence type="predicted"/>
<accession>A0A0H3ZLG5</accession>
<reference evidence="1" key="1">
    <citation type="journal article" date="2015" name="MBio">
        <title>Eco-Evolutionary Dynamics of Episomes among Ecologically Cohesive Bacterial Populations.</title>
        <authorList>
            <person name="Xue H."/>
            <person name="Cordero O.X."/>
            <person name="Camas F.M."/>
            <person name="Trimble W."/>
            <person name="Meyer F."/>
            <person name="Guglielmini J."/>
            <person name="Rocha E.P."/>
            <person name="Polz M.F."/>
        </authorList>
    </citation>
    <scope>NUCLEOTIDE SEQUENCE</scope>
    <source>
        <strain evidence="1">FF_262</strain>
    </source>
</reference>
<name>A0A0H3ZLG5_9GAMM</name>
<organism evidence="1">
    <name type="scientific">Enterovibrio norvegicus</name>
    <dbReference type="NCBI Taxonomy" id="188144"/>
    <lineage>
        <taxon>Bacteria</taxon>
        <taxon>Pseudomonadati</taxon>
        <taxon>Pseudomonadota</taxon>
        <taxon>Gammaproteobacteria</taxon>
        <taxon>Vibrionales</taxon>
        <taxon>Vibrionaceae</taxon>
        <taxon>Enterovibrio</taxon>
    </lineage>
</organism>
<protein>
    <submittedName>
        <fullName evidence="1">Uncharacterized protein</fullName>
    </submittedName>
</protein>
<dbReference type="AlphaFoldDB" id="A0A0H3ZLG5"/>
<evidence type="ECO:0000313" key="1">
    <source>
        <dbReference type="EMBL" id="AKN36915.1"/>
    </source>
</evidence>
<sequence>MYRTSDERHLLNHKQRDQSRTIPIVKVNPDKVECRRRIEDILERRRLDAEFEL</sequence>
<dbReference type="EMBL" id="KP795515">
    <property type="protein sequence ID" value="AKN36915.1"/>
    <property type="molecule type" value="Genomic_DNA"/>
</dbReference>
<dbReference type="InterPro" id="IPR058059">
    <property type="entry name" value="PA3496-like"/>
</dbReference>
<dbReference type="NCBIfam" id="NF046101">
    <property type="entry name" value="PA3496_fam"/>
    <property type="match status" value="1"/>
</dbReference>